<evidence type="ECO:0000313" key="3">
    <source>
        <dbReference type="Proteomes" id="UP000573599"/>
    </source>
</evidence>
<dbReference type="PROSITE" id="PS51819">
    <property type="entry name" value="VOC"/>
    <property type="match status" value="1"/>
</dbReference>
<dbReference type="GO" id="GO:0004493">
    <property type="term" value="F:methylmalonyl-CoA epimerase activity"/>
    <property type="evidence" value="ECO:0007669"/>
    <property type="project" value="UniProtKB-EC"/>
</dbReference>
<dbReference type="EC" id="5.1.99.1" evidence="2"/>
<protein>
    <submittedName>
        <fullName evidence="2">Methylmalonyl-CoA/ethylmalonyl-CoA epimerase</fullName>
        <ecNumber evidence="2">5.1.99.1</ecNumber>
    </submittedName>
</protein>
<comment type="caution">
    <text evidence="2">The sequence shown here is derived from an EMBL/GenBank/DDBJ whole genome shotgun (WGS) entry which is preliminary data.</text>
</comment>
<reference evidence="2 3" key="1">
    <citation type="submission" date="2020-07" db="EMBL/GenBank/DDBJ databases">
        <title>Sequencing the genomes of 1000 actinobacteria strains.</title>
        <authorList>
            <person name="Klenk H.-P."/>
        </authorList>
    </citation>
    <scope>NUCLEOTIDE SEQUENCE [LARGE SCALE GENOMIC DNA]</scope>
    <source>
        <strain evidence="2 3">DSM 23987</strain>
    </source>
</reference>
<dbReference type="InterPro" id="IPR004360">
    <property type="entry name" value="Glyas_Fos-R_dOase_dom"/>
</dbReference>
<dbReference type="InterPro" id="IPR029068">
    <property type="entry name" value="Glyas_Bleomycin-R_OHBP_Dase"/>
</dbReference>
<dbReference type="RefSeq" id="WP_337794860.1">
    <property type="nucleotide sequence ID" value="NZ_JACCAB010000001.1"/>
</dbReference>
<dbReference type="AlphaFoldDB" id="A0A852WMP1"/>
<proteinExistence type="predicted"/>
<gene>
    <name evidence="2" type="ORF">BJ986_001039</name>
</gene>
<name>A0A852WMP1_9MICO</name>
<dbReference type="SUPFAM" id="SSF54593">
    <property type="entry name" value="Glyoxalase/Bleomycin resistance protein/Dihydroxybiphenyl dioxygenase"/>
    <property type="match status" value="1"/>
</dbReference>
<dbReference type="Pfam" id="PF00903">
    <property type="entry name" value="Glyoxalase"/>
    <property type="match status" value="1"/>
</dbReference>
<dbReference type="Gene3D" id="3.10.180.10">
    <property type="entry name" value="2,3-Dihydroxybiphenyl 1,2-Dioxygenase, domain 1"/>
    <property type="match status" value="1"/>
</dbReference>
<accession>A0A852WMP1</accession>
<keyword evidence="3" id="KW-1185">Reference proteome</keyword>
<feature type="domain" description="VOC" evidence="1">
    <location>
        <begin position="6"/>
        <end position="123"/>
    </location>
</feature>
<sequence length="129" mass="13744">MTGGTGLAQVAQHAEDLDRAGAFYERLLGSPPLARFDPPGLLFFGLGDTRLLLEEGVSSALLYLAVDDVPTRVEELRADGVVVESEPHVIFSHTDDSLGPAGSDEWMAFIRDSEGNLVGLVSHAPRAEA</sequence>
<keyword evidence="2" id="KW-0413">Isomerase</keyword>
<dbReference type="EMBL" id="JACCAB010000001">
    <property type="protein sequence ID" value="NYG06552.1"/>
    <property type="molecule type" value="Genomic_DNA"/>
</dbReference>
<dbReference type="InterPro" id="IPR037523">
    <property type="entry name" value="VOC_core"/>
</dbReference>
<evidence type="ECO:0000313" key="2">
    <source>
        <dbReference type="EMBL" id="NYG06552.1"/>
    </source>
</evidence>
<evidence type="ECO:0000259" key="1">
    <source>
        <dbReference type="PROSITE" id="PS51819"/>
    </source>
</evidence>
<dbReference type="Proteomes" id="UP000573599">
    <property type="component" value="Unassembled WGS sequence"/>
</dbReference>
<organism evidence="2 3">
    <name type="scientific">Pedococcus badiiscoriae</name>
    <dbReference type="NCBI Taxonomy" id="642776"/>
    <lineage>
        <taxon>Bacteria</taxon>
        <taxon>Bacillati</taxon>
        <taxon>Actinomycetota</taxon>
        <taxon>Actinomycetes</taxon>
        <taxon>Micrococcales</taxon>
        <taxon>Intrasporangiaceae</taxon>
        <taxon>Pedococcus</taxon>
    </lineage>
</organism>